<keyword evidence="1" id="KW-0812">Transmembrane</keyword>
<gene>
    <name evidence="2" type="ORF">SAMN05444362_10821</name>
</gene>
<reference evidence="3" key="1">
    <citation type="submission" date="2016-11" db="EMBL/GenBank/DDBJ databases">
        <authorList>
            <person name="Varghese N."/>
            <person name="Submissions S."/>
        </authorList>
    </citation>
    <scope>NUCLEOTIDE SEQUENCE [LARGE SCALE GENOMIC DNA]</scope>
    <source>
        <strain evidence="3">DSM 27370</strain>
    </source>
</reference>
<feature type="transmembrane region" description="Helical" evidence="1">
    <location>
        <begin position="125"/>
        <end position="158"/>
    </location>
</feature>
<evidence type="ECO:0000256" key="1">
    <source>
        <dbReference type="SAM" id="Phobius"/>
    </source>
</evidence>
<name>A0A1M5CYG2_9BACT</name>
<dbReference type="EMBL" id="FQUC01000008">
    <property type="protein sequence ID" value="SHF59833.1"/>
    <property type="molecule type" value="Genomic_DNA"/>
</dbReference>
<dbReference type="STRING" id="1346286.SAMN05444362_10821"/>
<accession>A0A1M5CYG2</accession>
<keyword evidence="1" id="KW-1133">Transmembrane helix</keyword>
<dbReference type="AlphaFoldDB" id="A0A1M5CYG2"/>
<evidence type="ECO:0000313" key="2">
    <source>
        <dbReference type="EMBL" id="SHF59833.1"/>
    </source>
</evidence>
<protein>
    <submittedName>
        <fullName evidence="2">Uncharacterized protein</fullName>
    </submittedName>
</protein>
<proteinExistence type="predicted"/>
<dbReference type="RefSeq" id="WP_062178326.1">
    <property type="nucleotide sequence ID" value="NZ_BBXL01000004.1"/>
</dbReference>
<evidence type="ECO:0000313" key="3">
    <source>
        <dbReference type="Proteomes" id="UP000184480"/>
    </source>
</evidence>
<keyword evidence="1" id="KW-0472">Membrane</keyword>
<dbReference type="Proteomes" id="UP000184480">
    <property type="component" value="Unassembled WGS sequence"/>
</dbReference>
<keyword evidence="3" id="KW-1185">Reference proteome</keyword>
<organism evidence="2 3">
    <name type="scientific">Dysgonomonas macrotermitis</name>
    <dbReference type="NCBI Taxonomy" id="1346286"/>
    <lineage>
        <taxon>Bacteria</taxon>
        <taxon>Pseudomonadati</taxon>
        <taxon>Bacteroidota</taxon>
        <taxon>Bacteroidia</taxon>
        <taxon>Bacteroidales</taxon>
        <taxon>Dysgonomonadaceae</taxon>
        <taxon>Dysgonomonas</taxon>
    </lineage>
</organism>
<dbReference type="OrthoDB" id="668798at2"/>
<sequence length="222" mass="26032">MKEIKLNNGQLEDLEMDLLLCIEDNFNIKFDNNELLKVSSFEDLTILIIDKISLHNDNQCTTQQVFYRVKALVQRLGFAHEKLRPSTDLDNMFSKEERLVLVRELEYELGCKLYMFEPNGKIVSVLLFLISVSIACLFFNVIIGLSGLLCFSTSLALITRLSNRFRYKTVREFIENIVCENYLVFRKDNTTVNREELKSVLTGWFATNLCIRKEELQYVRFR</sequence>